<protein>
    <recommendedName>
        <fullName evidence="1">GAF domain-containing protein</fullName>
    </recommendedName>
</protein>
<name>A0ABR2GSY7_9EUKA</name>
<proteinExistence type="predicted"/>
<dbReference type="Proteomes" id="UP001470230">
    <property type="component" value="Unassembled WGS sequence"/>
</dbReference>
<comment type="caution">
    <text evidence="2">The sequence shown here is derived from an EMBL/GenBank/DDBJ whole genome shotgun (WGS) entry which is preliminary data.</text>
</comment>
<dbReference type="SUPFAM" id="SSF55781">
    <property type="entry name" value="GAF domain-like"/>
    <property type="match status" value="2"/>
</dbReference>
<dbReference type="Gene3D" id="3.30.450.40">
    <property type="match status" value="1"/>
</dbReference>
<evidence type="ECO:0000313" key="3">
    <source>
        <dbReference type="Proteomes" id="UP001470230"/>
    </source>
</evidence>
<keyword evidence="3" id="KW-1185">Reference proteome</keyword>
<reference evidence="2 3" key="1">
    <citation type="submission" date="2024-04" db="EMBL/GenBank/DDBJ databases">
        <title>Tritrichomonas musculus Genome.</title>
        <authorList>
            <person name="Alves-Ferreira E."/>
            <person name="Grigg M."/>
            <person name="Lorenzi H."/>
            <person name="Galac M."/>
        </authorList>
    </citation>
    <scope>NUCLEOTIDE SEQUENCE [LARGE SCALE GENOMIC DNA]</scope>
    <source>
        <strain evidence="2 3">EAF2021</strain>
    </source>
</reference>
<evidence type="ECO:0000259" key="1">
    <source>
        <dbReference type="Pfam" id="PF01590"/>
    </source>
</evidence>
<evidence type="ECO:0000313" key="2">
    <source>
        <dbReference type="EMBL" id="KAK8836733.1"/>
    </source>
</evidence>
<dbReference type="Pfam" id="PF01590">
    <property type="entry name" value="GAF"/>
    <property type="match status" value="1"/>
</dbReference>
<sequence>MKVPLSKGIVGYTATTGKVVNIEDAYSDPRFDRLYDASTGFRTMSLLNVPIYNNRGEITGVTEMINKSDEGVSDEDDIRMMTAFNVFCGTSLDNAKLYRALLNLTSQLRTFMEMSNTLNSQNNLQSVLKGILENARSIVSASVAIIFSFNTND</sequence>
<dbReference type="InterPro" id="IPR029016">
    <property type="entry name" value="GAF-like_dom_sf"/>
</dbReference>
<gene>
    <name evidence="2" type="ORF">M9Y10_037250</name>
</gene>
<dbReference type="InterPro" id="IPR003018">
    <property type="entry name" value="GAF"/>
</dbReference>
<accession>A0ABR2GSY7</accession>
<organism evidence="2 3">
    <name type="scientific">Tritrichomonas musculus</name>
    <dbReference type="NCBI Taxonomy" id="1915356"/>
    <lineage>
        <taxon>Eukaryota</taxon>
        <taxon>Metamonada</taxon>
        <taxon>Parabasalia</taxon>
        <taxon>Tritrichomonadida</taxon>
        <taxon>Tritrichomonadidae</taxon>
        <taxon>Tritrichomonas</taxon>
    </lineage>
</organism>
<dbReference type="EMBL" id="JAPFFF010000063">
    <property type="protein sequence ID" value="KAK8836733.1"/>
    <property type="molecule type" value="Genomic_DNA"/>
</dbReference>
<feature type="domain" description="GAF" evidence="1">
    <location>
        <begin position="6"/>
        <end position="90"/>
    </location>
</feature>